<dbReference type="EMBL" id="UEGS01000002">
    <property type="protein sequence ID" value="SSA20671.1"/>
    <property type="molecule type" value="Genomic_DNA"/>
</dbReference>
<evidence type="ECO:0000313" key="1">
    <source>
        <dbReference type="EMBL" id="SSA20671.1"/>
    </source>
</evidence>
<name>A0A375Z5Y3_MYCPF</name>
<dbReference type="STRING" id="39692.BST38_04675"/>
<dbReference type="RefSeq" id="WP_083142061.1">
    <property type="nucleotide sequence ID" value="NZ_MVID01000002.1"/>
</dbReference>
<reference evidence="1 2" key="1">
    <citation type="submission" date="2018-05" db="EMBL/GenBank/DDBJ databases">
        <authorList>
            <consortium name="IHU Genomes"/>
        </authorList>
    </citation>
    <scope>NUCLEOTIDE SEQUENCE [LARGE SCALE GENOMIC DNA]</scope>
    <source>
        <strain evidence="1 2">P7335</strain>
    </source>
</reference>
<evidence type="ECO:0000313" key="2">
    <source>
        <dbReference type="Proteomes" id="UP000252008"/>
    </source>
</evidence>
<dbReference type="Proteomes" id="UP000252008">
    <property type="component" value="Unassembled WGS sequence"/>
</dbReference>
<gene>
    <name evidence="1" type="ORF">MPP7335_05825</name>
</gene>
<keyword evidence="2" id="KW-1185">Reference proteome</keyword>
<dbReference type="AlphaFoldDB" id="A0A375Z5Y3"/>
<protein>
    <submittedName>
        <fullName evidence="1">Uncharacterized protein</fullName>
    </submittedName>
</protein>
<proteinExistence type="predicted"/>
<accession>A0A375Z5Y3</accession>
<sequence>MPAVNTALWLTAIDAHPQTVDTDLLVATALAFDDSHVEGLDPEAITEAIEELEDLGFLRVVLVEGAEHLLELRLPESQ</sequence>
<organism evidence="1 2">
    <name type="scientific">Mycolicibacterium parafortuitum</name>
    <name type="common">Mycobacterium parafortuitum</name>
    <dbReference type="NCBI Taxonomy" id="39692"/>
    <lineage>
        <taxon>Bacteria</taxon>
        <taxon>Bacillati</taxon>
        <taxon>Actinomycetota</taxon>
        <taxon>Actinomycetes</taxon>
        <taxon>Mycobacteriales</taxon>
        <taxon>Mycobacteriaceae</taxon>
        <taxon>Mycolicibacterium</taxon>
    </lineage>
</organism>